<feature type="region of interest" description="Disordered" evidence="3">
    <location>
        <begin position="1135"/>
        <end position="1174"/>
    </location>
</feature>
<dbReference type="EMBL" id="VLTM01000062">
    <property type="protein sequence ID" value="KAA0158812.1"/>
    <property type="molecule type" value="Genomic_DNA"/>
</dbReference>
<organism evidence="4 5">
    <name type="scientific">Cafeteria roenbergensis</name>
    <name type="common">Marine flagellate</name>
    <dbReference type="NCBI Taxonomy" id="33653"/>
    <lineage>
        <taxon>Eukaryota</taxon>
        <taxon>Sar</taxon>
        <taxon>Stramenopiles</taxon>
        <taxon>Bigyra</taxon>
        <taxon>Opalozoa</taxon>
        <taxon>Bicosoecida</taxon>
        <taxon>Cafeteriaceae</taxon>
        <taxon>Cafeteria</taxon>
    </lineage>
</organism>
<feature type="region of interest" description="Disordered" evidence="3">
    <location>
        <begin position="875"/>
        <end position="895"/>
    </location>
</feature>
<sequence length="1565" mass="155367">METAAKRRQDANELFRAGKHAEAAEAYGSAIAALAPVEASGAGGDAAVAVRTERATLLSNRAACHIRLGKFDAAIEDTTDALEIDGALVKARYRRAQAFHGKGRGMRAVMDLQEVLSVDPGNAGAKALLAKLLDEGKRGAAKQPAAVEAAEGLVAALKGSGAPGASAGPGGSGPAAAAGSAAGDASAASVGPKLRTLGPTDAARRAAGDSKPAGVAPDAQLDVLVGHMAKGLQGRGALAAASALAGRDGPVNVAEALASAGRLAPLPLLAALRQVGVHAGAAGVASLTRAVARHPGAFWPAAAHGGSAGPFADKEVPDEAGRLMALAEVAAGAQEPRLAALSLCSEEDLARASGSRAVQLVSRICGALQAGSATADVRGAVGTALAAIAHTLGRSSGLRAAAAPAAASGVGSGPGGPTRVERLSAEEAAVHCAGRVVRTRAAADVAVALGLPRRLAAVASDSPPRLRRAAEGALARVVERAMQPPDALPPALEAVAGSAGSAAASAAIASASAVVEALREWRRKRRLYREPTRMASVIRPIVSDVVDAEAESRRAEAEAEAEADAKASSRRAMRQLAARRRKETRRQRKAAAAAAAAETGAGEGAGKSGSDEEDEEEEEEEEEGEGPTREEAEAEAASLARERARKEEEEAAAVKARACPVTARHRAAVGLATAFLVDRDAALQAVRWRGLLPAVVSLATAPSGPAQAACAEVLSHMAADADGREAIGESGWTALRVLSEEGSPAVQATALVTLSRAMASAKATAAASLAGRAGEESPEDRAAATAMGLTRGAGSSGQTASSAAPQAASGAAAASAGGAASGAGGSADGLAAAVGAESLTTEERGMLESFAAASRSLVLGVGPCAEAWAAKARAGPGETPMSLGGAARGPGSSEDATGTVTLAADEAGMFAITVRAPPREEGPKGLGRGSTAGTAGGAAAAGGGPAGHLPAASVISSSARSVEALAVLCTRTVCKRALAADKPTLTALLAVAGALAAEASAAYKSGSGIVSAEWGPAALGVCYCIYALCVSEQERRERALAERDVTPRQWQEFQKLTMGGGGEDPEADPSADVDKRMEALLDAGALGALHRLADAASLSWRAARAALTGGAASSGEGPAMGGGDGTWVVSSSGPAAAAAGGGGGGGGGGAWRGRSEAERMATEEQEKRRPGAASGTLQFVSSALQCLSGRMWARRRLAGGGGVKLLLRLADEASGNTMSGRTVAAHALAQILVSTNPALLTAAQRADVVGPLLLLTHSPSGLQCFEAALALTNVSSHGAEEAQRVVAMGGLAALEDVQFCDHPRLRRAGTEALTNLAVTPRGAGLITGERLGLWLALARGYGDDVETSVAAAGGLAMAMAMDDGDPMGPDDPSAGGRARVLAHPKGISSLCCAVASGHQPLQHRALAALQMLADVVVPASDDHGSGKPLAGWEELTRPREIGNEDEGESQDGGAPESESGSGDALPQAVRRQAADAVAAAAAAGAPSASGVKVSAVHLALLLSQGQAMADLTAAEDREDEDDGSGEAGRAAAGAPELQPAVREAAIALLADIRRAATAAGVELAF</sequence>
<dbReference type="GO" id="GO:0005737">
    <property type="term" value="C:cytoplasm"/>
    <property type="evidence" value="ECO:0007669"/>
    <property type="project" value="UniProtKB-SubCell"/>
</dbReference>
<feature type="region of interest" description="Disordered" evidence="3">
    <location>
        <begin position="1512"/>
        <end position="1536"/>
    </location>
</feature>
<feature type="compositionally biased region" description="Basic and acidic residues" evidence="3">
    <location>
        <begin position="557"/>
        <end position="567"/>
    </location>
</feature>
<accession>A0A5A8D035</accession>
<evidence type="ECO:0000313" key="5">
    <source>
        <dbReference type="Proteomes" id="UP000325113"/>
    </source>
</evidence>
<comment type="caution">
    <text evidence="4">The sequence shown here is derived from an EMBL/GenBank/DDBJ whole genome shotgun (WGS) entry which is preliminary data.</text>
</comment>
<feature type="region of interest" description="Disordered" evidence="3">
    <location>
        <begin position="161"/>
        <end position="180"/>
    </location>
</feature>
<feature type="region of interest" description="Disordered" evidence="3">
    <location>
        <begin position="557"/>
        <end position="646"/>
    </location>
</feature>
<evidence type="ECO:0000256" key="1">
    <source>
        <dbReference type="ARBA" id="ARBA00004496"/>
    </source>
</evidence>
<feature type="compositionally biased region" description="Gly residues" evidence="3">
    <location>
        <begin position="1139"/>
        <end position="1151"/>
    </location>
</feature>
<proteinExistence type="predicted"/>
<evidence type="ECO:0000256" key="3">
    <source>
        <dbReference type="SAM" id="MobiDB-lite"/>
    </source>
</evidence>
<dbReference type="PANTHER" id="PTHR45994:SF1">
    <property type="entry name" value="FI21225P1"/>
    <property type="match status" value="1"/>
</dbReference>
<dbReference type="Gene3D" id="1.25.10.10">
    <property type="entry name" value="Leucine-rich Repeat Variant"/>
    <property type="match status" value="2"/>
</dbReference>
<dbReference type="InterPro" id="IPR016024">
    <property type="entry name" value="ARM-type_fold"/>
</dbReference>
<dbReference type="Gene3D" id="1.25.40.10">
    <property type="entry name" value="Tetratricopeptide repeat domain"/>
    <property type="match status" value="1"/>
</dbReference>
<dbReference type="SUPFAM" id="SSF48452">
    <property type="entry name" value="TPR-like"/>
    <property type="match status" value="1"/>
</dbReference>
<feature type="region of interest" description="Disordered" evidence="3">
    <location>
        <begin position="915"/>
        <end position="941"/>
    </location>
</feature>
<feature type="compositionally biased region" description="Basic residues" evidence="3">
    <location>
        <begin position="568"/>
        <end position="589"/>
    </location>
</feature>
<feature type="region of interest" description="Disordered" evidence="3">
    <location>
        <begin position="188"/>
        <end position="214"/>
    </location>
</feature>
<dbReference type="SUPFAM" id="SSF48371">
    <property type="entry name" value="ARM repeat"/>
    <property type="match status" value="2"/>
</dbReference>
<dbReference type="InterPro" id="IPR011990">
    <property type="entry name" value="TPR-like_helical_dom_sf"/>
</dbReference>
<comment type="subcellular location">
    <subcellularLocation>
        <location evidence="1">Cytoplasm</location>
    </subcellularLocation>
</comment>
<keyword evidence="2" id="KW-0963">Cytoplasm</keyword>
<evidence type="ECO:0000256" key="2">
    <source>
        <dbReference type="ARBA" id="ARBA00022490"/>
    </source>
</evidence>
<dbReference type="InterPro" id="IPR019734">
    <property type="entry name" value="TPR_rpt"/>
</dbReference>
<dbReference type="Proteomes" id="UP000325113">
    <property type="component" value="Unassembled WGS sequence"/>
</dbReference>
<protein>
    <submittedName>
        <fullName evidence="4">Uncharacterized protein</fullName>
    </submittedName>
</protein>
<name>A0A5A8D035_CAFRO</name>
<dbReference type="GO" id="GO:0051879">
    <property type="term" value="F:Hsp90 protein binding"/>
    <property type="evidence" value="ECO:0007669"/>
    <property type="project" value="TreeGrafter"/>
</dbReference>
<evidence type="ECO:0000313" key="4">
    <source>
        <dbReference type="EMBL" id="KAA0158812.1"/>
    </source>
</evidence>
<feature type="compositionally biased region" description="Low complexity" evidence="3">
    <location>
        <begin position="590"/>
        <end position="600"/>
    </location>
</feature>
<feature type="compositionally biased region" description="Gly residues" evidence="3">
    <location>
        <begin position="924"/>
        <end position="941"/>
    </location>
</feature>
<dbReference type="PANTHER" id="PTHR45994">
    <property type="entry name" value="FI21225P1"/>
    <property type="match status" value="1"/>
</dbReference>
<dbReference type="InterPro" id="IPR011989">
    <property type="entry name" value="ARM-like"/>
</dbReference>
<feature type="compositionally biased region" description="Basic and acidic residues" evidence="3">
    <location>
        <begin position="1153"/>
        <end position="1169"/>
    </location>
</feature>
<feature type="compositionally biased region" description="Acidic residues" evidence="3">
    <location>
        <begin position="611"/>
        <end position="625"/>
    </location>
</feature>
<gene>
    <name evidence="4" type="ORF">FNF31_05223</name>
</gene>
<reference evidence="4 5" key="1">
    <citation type="submission" date="2019-07" db="EMBL/GenBank/DDBJ databases">
        <title>Genomes of Cafeteria roenbergensis.</title>
        <authorList>
            <person name="Fischer M.G."/>
            <person name="Hackl T."/>
            <person name="Roman M."/>
        </authorList>
    </citation>
    <scope>NUCLEOTIDE SEQUENCE [LARGE SCALE GENOMIC DNA]</scope>
    <source>
        <strain evidence="4 5">Cflag</strain>
    </source>
</reference>
<feature type="region of interest" description="Disordered" evidence="3">
    <location>
        <begin position="1421"/>
        <end position="1470"/>
    </location>
</feature>
<dbReference type="SMART" id="SM00028">
    <property type="entry name" value="TPR"/>
    <property type="match status" value="3"/>
</dbReference>